<dbReference type="OrthoDB" id="8480927at2"/>
<gene>
    <name evidence="1" type="ORF">DZC52_14050</name>
</gene>
<dbReference type="EMBL" id="QUZK01000051">
    <property type="protein sequence ID" value="RFF29223.1"/>
    <property type="molecule type" value="Genomic_DNA"/>
</dbReference>
<name>A0A3E1K5B2_9GAMM</name>
<keyword evidence="2" id="KW-1185">Reference proteome</keyword>
<protein>
    <submittedName>
        <fullName evidence="1">Uncharacterized protein</fullName>
    </submittedName>
</protein>
<accession>A0A3E1K5B2</accession>
<dbReference type="AlphaFoldDB" id="A0A3E1K5B2"/>
<comment type="caution">
    <text evidence="1">The sequence shown here is derived from an EMBL/GenBank/DDBJ whole genome shotgun (WGS) entry which is preliminary data.</text>
</comment>
<organism evidence="1 2">
    <name type="scientific">Wenzhouxiangella sediminis</name>
    <dbReference type="NCBI Taxonomy" id="1792836"/>
    <lineage>
        <taxon>Bacteria</taxon>
        <taxon>Pseudomonadati</taxon>
        <taxon>Pseudomonadota</taxon>
        <taxon>Gammaproteobacteria</taxon>
        <taxon>Chromatiales</taxon>
        <taxon>Wenzhouxiangellaceae</taxon>
        <taxon>Wenzhouxiangella</taxon>
    </lineage>
</organism>
<dbReference type="RefSeq" id="WP_116651777.1">
    <property type="nucleotide sequence ID" value="NZ_QUZK01000051.1"/>
</dbReference>
<sequence length="137" mass="14214">MSYNLTPNTAFSSVLAPQAAGQGSTNTGHVDMTGFSSVTFVIVLEAVTAGGTVTLNVEQSDNASDWTALAGSVSTDDAGILALEVHRPMARYIRAVVNRADQDAETNGMIALRRLATDNPVEDSETTSAVLVSPEAA</sequence>
<reference evidence="1 2" key="1">
    <citation type="submission" date="2018-08" db="EMBL/GenBank/DDBJ databases">
        <title>Wenzhouxiangella salilacus sp. nov., a novel bacterium isolated from a saline lake in Xinjiang Province, China.</title>
        <authorList>
            <person name="Han S."/>
        </authorList>
    </citation>
    <scope>NUCLEOTIDE SEQUENCE [LARGE SCALE GENOMIC DNA]</scope>
    <source>
        <strain evidence="1 2">XDB06</strain>
    </source>
</reference>
<evidence type="ECO:0000313" key="2">
    <source>
        <dbReference type="Proteomes" id="UP000260351"/>
    </source>
</evidence>
<evidence type="ECO:0000313" key="1">
    <source>
        <dbReference type="EMBL" id="RFF29223.1"/>
    </source>
</evidence>
<dbReference type="Proteomes" id="UP000260351">
    <property type="component" value="Unassembled WGS sequence"/>
</dbReference>
<proteinExistence type="predicted"/>